<feature type="region of interest" description="Disordered" evidence="1">
    <location>
        <begin position="83"/>
        <end position="121"/>
    </location>
</feature>
<evidence type="ECO:0000256" key="1">
    <source>
        <dbReference type="SAM" id="MobiDB-lite"/>
    </source>
</evidence>
<comment type="caution">
    <text evidence="2">The sequence shown here is derived from an EMBL/GenBank/DDBJ whole genome shotgun (WGS) entry which is preliminary data.</text>
</comment>
<dbReference type="Proteomes" id="UP000608522">
    <property type="component" value="Unassembled WGS sequence"/>
</dbReference>
<organism evidence="2 3">
    <name type="scientific">Streptomyces spororaveus</name>
    <dbReference type="NCBI Taxonomy" id="284039"/>
    <lineage>
        <taxon>Bacteria</taxon>
        <taxon>Bacillati</taxon>
        <taxon>Actinomycetota</taxon>
        <taxon>Actinomycetes</taxon>
        <taxon>Kitasatosporales</taxon>
        <taxon>Streptomycetaceae</taxon>
        <taxon>Streptomyces</taxon>
    </lineage>
</organism>
<dbReference type="EMBL" id="BNED01000002">
    <property type="protein sequence ID" value="GHI74592.1"/>
    <property type="molecule type" value="Genomic_DNA"/>
</dbReference>
<feature type="compositionally biased region" description="Low complexity" evidence="1">
    <location>
        <begin position="83"/>
        <end position="100"/>
    </location>
</feature>
<sequence length="121" mass="12410">MEWLGRAAPGVEPWAGQVADAACHLVDATGPGDWSAAAAEDALDAIDTLVEALGSTGESIAQALAVVAAATNSARRHLGIAVEEQAQEPEPAAAATVPTPRRARPRRRGLGPGFQGIRTDH</sequence>
<dbReference type="RefSeq" id="WP_202197205.1">
    <property type="nucleotide sequence ID" value="NZ_BAAATO010000022.1"/>
</dbReference>
<keyword evidence="3" id="KW-1185">Reference proteome</keyword>
<evidence type="ECO:0000313" key="2">
    <source>
        <dbReference type="EMBL" id="GHI74592.1"/>
    </source>
</evidence>
<protein>
    <submittedName>
        <fullName evidence="2">Uncharacterized protein</fullName>
    </submittedName>
</protein>
<evidence type="ECO:0000313" key="3">
    <source>
        <dbReference type="Proteomes" id="UP000608522"/>
    </source>
</evidence>
<reference evidence="3" key="1">
    <citation type="submission" date="2023-07" db="EMBL/GenBank/DDBJ databases">
        <title>Whole genome shotgun sequence of Streptomyces spororaveus NBRC 15456.</title>
        <authorList>
            <person name="Komaki H."/>
            <person name="Tamura T."/>
        </authorList>
    </citation>
    <scope>NUCLEOTIDE SEQUENCE [LARGE SCALE GENOMIC DNA]</scope>
    <source>
        <strain evidence="3">NBRC 15456</strain>
    </source>
</reference>
<gene>
    <name evidence="2" type="ORF">Sspor_01530</name>
</gene>
<accession>A0ABQ3T2H8</accession>
<proteinExistence type="predicted"/>
<name>A0ABQ3T2H8_9ACTN</name>